<reference evidence="2 3" key="1">
    <citation type="submission" date="2016-10" db="EMBL/GenBank/DDBJ databases">
        <title>Complete genome sequences of three Cupriavidus strains isolated from various Malaysian environments.</title>
        <authorList>
            <person name="Abdullah A.A.-A."/>
            <person name="Shafie N.A.H."/>
            <person name="Lau N.S."/>
        </authorList>
    </citation>
    <scope>NUCLEOTIDE SEQUENCE [LARGE SCALE GENOMIC DNA]</scope>
    <source>
        <strain evidence="2 3">USMAA1020</strain>
    </source>
</reference>
<sequence>MDDPVYLKTAAGHDEIRTRERRLEHRLRALLLLVNGQRPRSELLAQLGSLGIDAGALAALLEAGLIAPAAPDPAPDPAPDIPPANPPVPGVAAARPAAHAGSEPAAADGYRRLYRFYTETIGQQLGLRGYLLQVKVEKAANLQELAALREPFHVALEKARGAPAALALMAELDRLLAVGVAPPSGG</sequence>
<feature type="compositionally biased region" description="Pro residues" evidence="1">
    <location>
        <begin position="71"/>
        <end position="89"/>
    </location>
</feature>
<evidence type="ECO:0000313" key="2">
    <source>
        <dbReference type="EMBL" id="AOZ06216.1"/>
    </source>
</evidence>
<evidence type="ECO:0008006" key="4">
    <source>
        <dbReference type="Google" id="ProtNLM"/>
    </source>
</evidence>
<organism evidence="2 3">
    <name type="scientific">Cupriavidus malaysiensis</name>
    <dbReference type="NCBI Taxonomy" id="367825"/>
    <lineage>
        <taxon>Bacteria</taxon>
        <taxon>Pseudomonadati</taxon>
        <taxon>Pseudomonadota</taxon>
        <taxon>Betaproteobacteria</taxon>
        <taxon>Burkholderiales</taxon>
        <taxon>Burkholderiaceae</taxon>
        <taxon>Cupriavidus</taxon>
    </lineage>
</organism>
<gene>
    <name evidence="2" type="ORF">BKK80_10505</name>
</gene>
<protein>
    <recommendedName>
        <fullName evidence="4">Proline-rich protein</fullName>
    </recommendedName>
</protein>
<evidence type="ECO:0000256" key="1">
    <source>
        <dbReference type="SAM" id="MobiDB-lite"/>
    </source>
</evidence>
<feature type="region of interest" description="Disordered" evidence="1">
    <location>
        <begin position="71"/>
        <end position="93"/>
    </location>
</feature>
<proteinExistence type="predicted"/>
<dbReference type="Proteomes" id="UP000177515">
    <property type="component" value="Chromosome 1"/>
</dbReference>
<name>A0ABN4TNG1_9BURK</name>
<keyword evidence="3" id="KW-1185">Reference proteome</keyword>
<dbReference type="RefSeq" id="WP_071012542.1">
    <property type="nucleotide sequence ID" value="NZ_CP017754.1"/>
</dbReference>
<accession>A0ABN4TNG1</accession>
<evidence type="ECO:0000313" key="3">
    <source>
        <dbReference type="Proteomes" id="UP000177515"/>
    </source>
</evidence>
<dbReference type="EMBL" id="CP017754">
    <property type="protein sequence ID" value="AOZ06216.1"/>
    <property type="molecule type" value="Genomic_DNA"/>
</dbReference>